<feature type="chain" id="PRO_5040427330" description="Nicotinamide N-methyltransferase" evidence="6">
    <location>
        <begin position="20"/>
        <end position="252"/>
    </location>
</feature>
<feature type="signal peptide" evidence="6">
    <location>
        <begin position="1"/>
        <end position="19"/>
    </location>
</feature>
<protein>
    <recommendedName>
        <fullName evidence="9">Nicotinamide N-methyltransferase</fullName>
    </recommendedName>
</protein>
<feature type="binding site" evidence="5">
    <location>
        <position position="75"/>
    </location>
    <ligand>
        <name>S-adenosyl-L-methionine</name>
        <dbReference type="ChEBI" id="CHEBI:59789"/>
    </ligand>
</feature>
<feature type="binding site" evidence="5">
    <location>
        <position position="80"/>
    </location>
    <ligand>
        <name>S-adenosyl-L-methionine</name>
        <dbReference type="ChEBI" id="CHEBI:59789"/>
    </ligand>
</feature>
<evidence type="ECO:0000313" key="7">
    <source>
        <dbReference type="EMBL" id="KAJ8256441.1"/>
    </source>
</evidence>
<dbReference type="PANTHER" id="PTHR10867:SF32">
    <property type="entry name" value="NICOTINAMIDE N-METHYLTRANSFERASE"/>
    <property type="match status" value="1"/>
</dbReference>
<feature type="binding site" evidence="5">
    <location>
        <position position="59"/>
    </location>
    <ligand>
        <name>S-adenosyl-L-methionine</name>
        <dbReference type="ChEBI" id="CHEBI:59789"/>
    </ligand>
</feature>
<evidence type="ECO:0000256" key="2">
    <source>
        <dbReference type="ARBA" id="ARBA00022603"/>
    </source>
</evidence>
<keyword evidence="2" id="KW-0489">Methyltransferase</keyword>
<evidence type="ECO:0000313" key="8">
    <source>
        <dbReference type="Proteomes" id="UP001152803"/>
    </source>
</evidence>
<evidence type="ECO:0000256" key="6">
    <source>
        <dbReference type="SAM" id="SignalP"/>
    </source>
</evidence>
<evidence type="ECO:0000256" key="3">
    <source>
        <dbReference type="ARBA" id="ARBA00022679"/>
    </source>
</evidence>
<dbReference type="GO" id="GO:0008170">
    <property type="term" value="F:N-methyltransferase activity"/>
    <property type="evidence" value="ECO:0007669"/>
    <property type="project" value="TreeGrafter"/>
</dbReference>
<dbReference type="InterPro" id="IPR029063">
    <property type="entry name" value="SAM-dependent_MTases_sf"/>
</dbReference>
<dbReference type="FunFam" id="3.40.50.150:FF:000065">
    <property type="entry name" value="Phenylethanolamine N-methyltransferase"/>
    <property type="match status" value="1"/>
</dbReference>
<dbReference type="PROSITE" id="PS51681">
    <property type="entry name" value="SAM_MT_NNMT_PNMT_TEMT"/>
    <property type="match status" value="1"/>
</dbReference>
<dbReference type="InterPro" id="IPR000940">
    <property type="entry name" value="NNMT_TEMT_trans"/>
</dbReference>
<dbReference type="GO" id="GO:0008757">
    <property type="term" value="F:S-adenosylmethionine-dependent methyltransferase activity"/>
    <property type="evidence" value="ECO:0007669"/>
    <property type="project" value="UniProtKB-ARBA"/>
</dbReference>
<proteinExistence type="inferred from homology"/>
<evidence type="ECO:0000256" key="1">
    <source>
        <dbReference type="ARBA" id="ARBA00007996"/>
    </source>
</evidence>
<organism evidence="7 8">
    <name type="scientific">Conger conger</name>
    <name type="common">Conger eel</name>
    <name type="synonym">Muraena conger</name>
    <dbReference type="NCBI Taxonomy" id="82655"/>
    <lineage>
        <taxon>Eukaryota</taxon>
        <taxon>Metazoa</taxon>
        <taxon>Chordata</taxon>
        <taxon>Craniata</taxon>
        <taxon>Vertebrata</taxon>
        <taxon>Euteleostomi</taxon>
        <taxon>Actinopterygii</taxon>
        <taxon>Neopterygii</taxon>
        <taxon>Teleostei</taxon>
        <taxon>Anguilliformes</taxon>
        <taxon>Congridae</taxon>
        <taxon>Conger</taxon>
    </lineage>
</organism>
<name>A0A9Q1HPW9_CONCO</name>
<accession>A0A9Q1HPW9</accession>
<dbReference type="OrthoDB" id="10050085at2759"/>
<reference evidence="7" key="1">
    <citation type="journal article" date="2023" name="Science">
        <title>Genome structures resolve the early diversification of teleost fishes.</title>
        <authorList>
            <person name="Parey E."/>
            <person name="Louis A."/>
            <person name="Montfort J."/>
            <person name="Bouchez O."/>
            <person name="Roques C."/>
            <person name="Iampietro C."/>
            <person name="Lluch J."/>
            <person name="Castinel A."/>
            <person name="Donnadieu C."/>
            <person name="Desvignes T."/>
            <person name="Floi Bucao C."/>
            <person name="Jouanno E."/>
            <person name="Wen M."/>
            <person name="Mejri S."/>
            <person name="Dirks R."/>
            <person name="Jansen H."/>
            <person name="Henkel C."/>
            <person name="Chen W.J."/>
            <person name="Zahm M."/>
            <person name="Cabau C."/>
            <person name="Klopp C."/>
            <person name="Thompson A.W."/>
            <person name="Robinson-Rechavi M."/>
            <person name="Braasch I."/>
            <person name="Lecointre G."/>
            <person name="Bobe J."/>
            <person name="Postlethwait J.H."/>
            <person name="Berthelot C."/>
            <person name="Roest Crollius H."/>
            <person name="Guiguen Y."/>
        </authorList>
    </citation>
    <scope>NUCLEOTIDE SEQUENCE</scope>
    <source>
        <strain evidence="7">Concon-B</strain>
    </source>
</reference>
<dbReference type="PIRSF" id="PIRSF000384">
    <property type="entry name" value="PNMTase"/>
    <property type="match status" value="1"/>
</dbReference>
<comment type="similarity">
    <text evidence="1">Belongs to the class I-like SAM-binding methyltransferase superfamily. NNMT/PNMT/TEMT family.</text>
</comment>
<keyword evidence="4 5" id="KW-0949">S-adenosyl-L-methionine</keyword>
<evidence type="ECO:0000256" key="4">
    <source>
        <dbReference type="ARBA" id="ARBA00022691"/>
    </source>
</evidence>
<comment type="caution">
    <text evidence="7">The sequence shown here is derived from an EMBL/GenBank/DDBJ whole genome shotgun (WGS) entry which is preliminary data.</text>
</comment>
<dbReference type="GO" id="GO:0032259">
    <property type="term" value="P:methylation"/>
    <property type="evidence" value="ECO:0007669"/>
    <property type="project" value="UniProtKB-KW"/>
</dbReference>
<dbReference type="NCBIfam" id="NF041360">
    <property type="entry name" value="GntF_guanitoxin"/>
    <property type="match status" value="1"/>
</dbReference>
<dbReference type="GO" id="GO:0005829">
    <property type="term" value="C:cytosol"/>
    <property type="evidence" value="ECO:0007669"/>
    <property type="project" value="TreeGrafter"/>
</dbReference>
<feature type="binding site" evidence="5">
    <location>
        <begin position="132"/>
        <end position="133"/>
    </location>
    <ligand>
        <name>S-adenosyl-L-methionine</name>
        <dbReference type="ChEBI" id="CHEBI:59789"/>
    </ligand>
</feature>
<gene>
    <name evidence="7" type="ORF">COCON_G00185930</name>
</gene>
<sequence>MRLTTWQRLVLLSFRGVETASSQLLQVLAFLLRCLHETFASGNLKGKKLIEIGCGPTVYCLISASKYFEEMVMSDFTDCNRREVEMWLKNEEGCYDWRPVIQFVCDLEGRSRSPEEVEQRMKQAVKQVLKCDVREKNPFHPLTMEPADCIVSSLCLEAACKDQETYRRALGSIAALIKPGGALVLIGVLNETFYLVGQHRFSCLVLSQSIIEEILRDLGFSIKQVNIQLTDGSEKEFYDAESFFHLVAHKTK</sequence>
<dbReference type="CDD" id="cd02440">
    <property type="entry name" value="AdoMet_MTases"/>
    <property type="match status" value="1"/>
</dbReference>
<dbReference type="EMBL" id="JAFJMO010000014">
    <property type="protein sequence ID" value="KAJ8256441.1"/>
    <property type="molecule type" value="Genomic_DNA"/>
</dbReference>
<evidence type="ECO:0008006" key="9">
    <source>
        <dbReference type="Google" id="ProtNLM"/>
    </source>
</evidence>
<dbReference type="SUPFAM" id="SSF53335">
    <property type="entry name" value="S-adenosyl-L-methionine-dependent methyltransferases"/>
    <property type="match status" value="1"/>
</dbReference>
<dbReference type="AlphaFoldDB" id="A0A9Q1HPW9"/>
<keyword evidence="3" id="KW-0808">Transferase</keyword>
<dbReference type="Gene3D" id="3.40.50.150">
    <property type="entry name" value="Vaccinia Virus protein VP39"/>
    <property type="match status" value="1"/>
</dbReference>
<dbReference type="Pfam" id="PF01234">
    <property type="entry name" value="NNMT_PNMT_TEMT"/>
    <property type="match status" value="1"/>
</dbReference>
<dbReference type="InterPro" id="IPR053384">
    <property type="entry name" value="SAM-dep_methyltransferase"/>
</dbReference>
<dbReference type="Proteomes" id="UP001152803">
    <property type="component" value="Unassembled WGS sequence"/>
</dbReference>
<evidence type="ECO:0000256" key="5">
    <source>
        <dbReference type="PIRSR" id="PIRSR000384-1"/>
    </source>
</evidence>
<keyword evidence="6" id="KW-0732">Signal</keyword>
<dbReference type="PANTHER" id="PTHR10867">
    <property type="entry name" value="NNMT/PNMT/TEMT FAMILY MEMBER"/>
    <property type="match status" value="1"/>
</dbReference>
<keyword evidence="8" id="KW-1185">Reference proteome</keyword>